<keyword evidence="2" id="KW-1185">Reference proteome</keyword>
<dbReference type="Pfam" id="PF04229">
    <property type="entry name" value="GrpB"/>
    <property type="match status" value="1"/>
</dbReference>
<organism evidence="1 2">
    <name type="scientific">Noviherbaspirillum cavernae</name>
    <dbReference type="NCBI Taxonomy" id="2320862"/>
    <lineage>
        <taxon>Bacteria</taxon>
        <taxon>Pseudomonadati</taxon>
        <taxon>Pseudomonadota</taxon>
        <taxon>Betaproteobacteria</taxon>
        <taxon>Burkholderiales</taxon>
        <taxon>Oxalobacteraceae</taxon>
        <taxon>Noviherbaspirillum</taxon>
    </lineage>
</organism>
<reference evidence="1 2" key="1">
    <citation type="submission" date="2018-09" db="EMBL/GenBank/DDBJ databases">
        <authorList>
            <person name="Zhu H."/>
        </authorList>
    </citation>
    <scope>NUCLEOTIDE SEQUENCE [LARGE SCALE GENOMIC DNA]</scope>
    <source>
        <strain evidence="1 2">K2R10-39</strain>
    </source>
</reference>
<gene>
    <name evidence="1" type="ORF">D3870_18895</name>
</gene>
<dbReference type="InterPro" id="IPR007344">
    <property type="entry name" value="GrpB/CoaE"/>
</dbReference>
<proteinExistence type="predicted"/>
<comment type="caution">
    <text evidence="1">The sequence shown here is derived from an EMBL/GenBank/DDBJ whole genome shotgun (WGS) entry which is preliminary data.</text>
</comment>
<dbReference type="EMBL" id="QYUN01000003">
    <property type="protein sequence ID" value="RJF96518.1"/>
    <property type="molecule type" value="Genomic_DNA"/>
</dbReference>
<dbReference type="Gene3D" id="3.30.460.10">
    <property type="entry name" value="Beta Polymerase, domain 2"/>
    <property type="match status" value="1"/>
</dbReference>
<sequence>MKIEVVPCNPLWPAQFESERLAIERSLGDIVVQAHHIGSTAVKGLAAKPIIDIILEVRSLEALDQAASALELMDYEAMGEFGISGRRYFRKGGSFRTHQIHAFKAGDPNIFRHLAFRDYLNHHPDVRREYQELKIRLATECNDDLDFYCDGKDAFVKHHEAKAIEWKNGMDASTR</sequence>
<dbReference type="RefSeq" id="WP_119742480.1">
    <property type="nucleotide sequence ID" value="NZ_QYUN01000003.1"/>
</dbReference>
<evidence type="ECO:0000313" key="2">
    <source>
        <dbReference type="Proteomes" id="UP000285190"/>
    </source>
</evidence>
<protein>
    <submittedName>
        <fullName evidence="1">GrpB family protein</fullName>
    </submittedName>
</protein>
<dbReference type="InterPro" id="IPR043519">
    <property type="entry name" value="NT_sf"/>
</dbReference>
<dbReference type="SUPFAM" id="SSF81301">
    <property type="entry name" value="Nucleotidyltransferase"/>
    <property type="match status" value="1"/>
</dbReference>
<dbReference type="AlphaFoldDB" id="A0A418WV49"/>
<dbReference type="PANTHER" id="PTHR34822">
    <property type="entry name" value="GRPB DOMAIN PROTEIN (AFU_ORTHOLOGUE AFUA_1G01530)"/>
    <property type="match status" value="1"/>
</dbReference>
<dbReference type="PANTHER" id="PTHR34822:SF1">
    <property type="entry name" value="GRPB FAMILY PROTEIN"/>
    <property type="match status" value="1"/>
</dbReference>
<dbReference type="Proteomes" id="UP000285190">
    <property type="component" value="Unassembled WGS sequence"/>
</dbReference>
<name>A0A418WV49_9BURK</name>
<evidence type="ECO:0000313" key="1">
    <source>
        <dbReference type="EMBL" id="RJF96518.1"/>
    </source>
</evidence>
<accession>A0A418WV49</accession>
<dbReference type="OrthoDB" id="9799092at2"/>